<comment type="subcellular location">
    <subcellularLocation>
        <location evidence="1">Membrane</location>
        <topology evidence="1">Multi-pass membrane protein</topology>
    </subcellularLocation>
</comment>
<evidence type="ECO:0000313" key="8">
    <source>
        <dbReference type="EMBL" id="KAH7306659.1"/>
    </source>
</evidence>
<evidence type="ECO:0000256" key="7">
    <source>
        <dbReference type="SAM" id="Phobius"/>
    </source>
</evidence>
<dbReference type="OrthoDB" id="6507463at2759"/>
<evidence type="ECO:0000256" key="6">
    <source>
        <dbReference type="ARBA" id="ARBA00023136"/>
    </source>
</evidence>
<dbReference type="PANTHER" id="PTHR12889">
    <property type="entry name" value="GAMMA-SECRETASE SUBUNIT APH-1"/>
    <property type="match status" value="1"/>
</dbReference>
<dbReference type="Proteomes" id="UP000825935">
    <property type="component" value="Chromosome 22"/>
</dbReference>
<keyword evidence="3 7" id="KW-0812">Transmembrane</keyword>
<dbReference type="EMBL" id="CM035427">
    <property type="protein sequence ID" value="KAH7306659.1"/>
    <property type="molecule type" value="Genomic_DNA"/>
</dbReference>
<evidence type="ECO:0000313" key="9">
    <source>
        <dbReference type="Proteomes" id="UP000825935"/>
    </source>
</evidence>
<accession>A0A8T2S6L2</accession>
<keyword evidence="5 7" id="KW-1133">Transmembrane helix</keyword>
<keyword evidence="6 7" id="KW-0472">Membrane</keyword>
<evidence type="ECO:0000256" key="3">
    <source>
        <dbReference type="ARBA" id="ARBA00022692"/>
    </source>
</evidence>
<dbReference type="GO" id="GO:0016485">
    <property type="term" value="P:protein processing"/>
    <property type="evidence" value="ECO:0007669"/>
    <property type="project" value="InterPro"/>
</dbReference>
<dbReference type="GO" id="GO:0007219">
    <property type="term" value="P:Notch signaling pathway"/>
    <property type="evidence" value="ECO:0007669"/>
    <property type="project" value="UniProtKB-KW"/>
</dbReference>
<keyword evidence="9" id="KW-1185">Reference proteome</keyword>
<name>A0A8T2S6L2_CERRI</name>
<evidence type="ECO:0000256" key="5">
    <source>
        <dbReference type="ARBA" id="ARBA00022989"/>
    </source>
</evidence>
<dbReference type="GO" id="GO:0016020">
    <property type="term" value="C:membrane"/>
    <property type="evidence" value="ECO:0007669"/>
    <property type="project" value="UniProtKB-SubCell"/>
</dbReference>
<evidence type="ECO:0008006" key="10">
    <source>
        <dbReference type="Google" id="ProtNLM"/>
    </source>
</evidence>
<organism evidence="8 9">
    <name type="scientific">Ceratopteris richardii</name>
    <name type="common">Triangle waterfern</name>
    <dbReference type="NCBI Taxonomy" id="49495"/>
    <lineage>
        <taxon>Eukaryota</taxon>
        <taxon>Viridiplantae</taxon>
        <taxon>Streptophyta</taxon>
        <taxon>Embryophyta</taxon>
        <taxon>Tracheophyta</taxon>
        <taxon>Polypodiopsida</taxon>
        <taxon>Polypodiidae</taxon>
        <taxon>Polypodiales</taxon>
        <taxon>Pteridineae</taxon>
        <taxon>Pteridaceae</taxon>
        <taxon>Parkerioideae</taxon>
        <taxon>Ceratopteris</taxon>
    </lineage>
</organism>
<keyword evidence="4" id="KW-0914">Notch signaling pathway</keyword>
<proteinExistence type="inferred from homology"/>
<gene>
    <name evidence="8" type="ORF">KP509_22G023800</name>
</gene>
<sequence>MALAAGIGYTLLALGPAFALFVSVIAAKPLLVLFVLTSALIWLVSLIILSAFWRAFLPIGSSWLLVLLLVTCVSFQELIRPVFWFSYKKLEGLLNALAQRMSKPELKYYETMQIALAGGLGHGIAHAVFFCLSLLTPSFGKATFYVDSCKQMPLFLVAAMLSLSFLIIHTFSMIVAFNGYDDGKRSLVVFAPAMHFAAAFLSLVNLFQGGCMVGVPLVLVCAVGVICYCGKIVWAKVGDQDTAISMSNRANILS</sequence>
<evidence type="ECO:0000256" key="4">
    <source>
        <dbReference type="ARBA" id="ARBA00022976"/>
    </source>
</evidence>
<comment type="similarity">
    <text evidence="2">Belongs to the APH-1 family.</text>
</comment>
<feature type="transmembrane region" description="Helical" evidence="7">
    <location>
        <begin position="6"/>
        <end position="24"/>
    </location>
</feature>
<feature type="transmembrane region" description="Helical" evidence="7">
    <location>
        <begin position="187"/>
        <end position="207"/>
    </location>
</feature>
<dbReference type="AlphaFoldDB" id="A0A8T2S6L2"/>
<feature type="transmembrane region" description="Helical" evidence="7">
    <location>
        <begin position="31"/>
        <end position="53"/>
    </location>
</feature>
<reference evidence="8" key="1">
    <citation type="submission" date="2021-08" db="EMBL/GenBank/DDBJ databases">
        <title>WGS assembly of Ceratopteris richardii.</title>
        <authorList>
            <person name="Marchant D.B."/>
            <person name="Chen G."/>
            <person name="Jenkins J."/>
            <person name="Shu S."/>
            <person name="Leebens-Mack J."/>
            <person name="Grimwood J."/>
            <person name="Schmutz J."/>
            <person name="Soltis P."/>
            <person name="Soltis D."/>
            <person name="Chen Z.-H."/>
        </authorList>
    </citation>
    <scope>NUCLEOTIDE SEQUENCE</scope>
    <source>
        <strain evidence="8">Whitten #5841</strain>
        <tissue evidence="8">Leaf</tissue>
    </source>
</reference>
<evidence type="ECO:0000256" key="2">
    <source>
        <dbReference type="ARBA" id="ARBA00005577"/>
    </source>
</evidence>
<feature type="transmembrane region" description="Helical" evidence="7">
    <location>
        <begin position="155"/>
        <end position="180"/>
    </location>
</feature>
<comment type="caution">
    <text evidence="8">The sequence shown here is derived from an EMBL/GenBank/DDBJ whole genome shotgun (WGS) entry which is preliminary data.</text>
</comment>
<dbReference type="Pfam" id="PF06105">
    <property type="entry name" value="Aph-1"/>
    <property type="match status" value="1"/>
</dbReference>
<feature type="transmembrane region" description="Helical" evidence="7">
    <location>
        <begin position="59"/>
        <end position="79"/>
    </location>
</feature>
<feature type="transmembrane region" description="Helical" evidence="7">
    <location>
        <begin position="213"/>
        <end position="234"/>
    </location>
</feature>
<evidence type="ECO:0000256" key="1">
    <source>
        <dbReference type="ARBA" id="ARBA00004141"/>
    </source>
</evidence>
<dbReference type="InterPro" id="IPR009294">
    <property type="entry name" value="Aph-1"/>
</dbReference>
<protein>
    <recommendedName>
        <fullName evidence="10">Gamma-secretase subunit APH1-like</fullName>
    </recommendedName>
</protein>
<dbReference type="OMA" id="DTNNYLH"/>
<feature type="transmembrane region" description="Helical" evidence="7">
    <location>
        <begin position="114"/>
        <end position="135"/>
    </location>
</feature>